<dbReference type="Pfam" id="PF07505">
    <property type="entry name" value="DUF5131"/>
    <property type="match status" value="2"/>
</dbReference>
<proteinExistence type="predicted"/>
<sequence>MANRSAIEWTEYTWNPVTGCTKISGGCKHCYAQRMSKRLAGRYGYPPDNPFQVTLHPDKLETPLKLRKPGMIFVCSMGDLFHDDVPFHFIDKVFDTMWRTPWHTYQLLTKRPERMVDYILERAYRRHFGWTNYSRGAIAPGDILSFEQILMRDICGYMDISEGKEWACMHPELGDHRGDEYTCASYECPIAYEIGDRETLEEIGVADEYDFDSDGYVQDATEWMRIQSRPRHAWPGNVWLGFSAENQLAFSKRMPIFRRLRWELPKETILFWSYEPAIGPVDTTIPYYAEDTKPNWSPFERYEFSEGSVQLGVPYLNWIVAGGETGPKARNVEPDWIRSVRDQCIGAEIPFFFKHWGGKNKKKTGRMLDDKTWDGMPITHSKAIKNQKT</sequence>
<gene>
    <name evidence="1" type="ORF">BECKLFY1418C_GA0070996_100940</name>
</gene>
<reference evidence="1" key="1">
    <citation type="submission" date="2019-02" db="EMBL/GenBank/DDBJ databases">
        <authorList>
            <person name="Gruber-Vodicka R. H."/>
            <person name="Seah K. B. B."/>
        </authorList>
    </citation>
    <scope>NUCLEOTIDE SEQUENCE</scope>
    <source>
        <strain evidence="1">BECK_BY7</strain>
    </source>
</reference>
<dbReference type="InterPro" id="IPR011101">
    <property type="entry name" value="DUF5131"/>
</dbReference>
<name>A0A450WC25_9GAMM</name>
<dbReference type="AlphaFoldDB" id="A0A450WC25"/>
<accession>A0A450WC25</accession>
<evidence type="ECO:0000313" key="1">
    <source>
        <dbReference type="EMBL" id="VFK14574.1"/>
    </source>
</evidence>
<dbReference type="EMBL" id="CAADFN010000009">
    <property type="protein sequence ID" value="VFK14574.1"/>
    <property type="molecule type" value="Genomic_DNA"/>
</dbReference>
<protein>
    <submittedName>
        <fullName evidence="1">Phage protein Gp37/Gp68</fullName>
    </submittedName>
</protein>
<organism evidence="1">
    <name type="scientific">Candidatus Kentrum sp. LFY</name>
    <dbReference type="NCBI Taxonomy" id="2126342"/>
    <lineage>
        <taxon>Bacteria</taxon>
        <taxon>Pseudomonadati</taxon>
        <taxon>Pseudomonadota</taxon>
        <taxon>Gammaproteobacteria</taxon>
        <taxon>Candidatus Kentrum</taxon>
    </lineage>
</organism>